<keyword evidence="4 7" id="KW-0479">Metal-binding</keyword>
<dbReference type="PANTHER" id="PTHR20854">
    <property type="entry name" value="INOSITOL MONOPHOSPHATASE"/>
    <property type="match status" value="1"/>
</dbReference>
<proteinExistence type="inferred from homology"/>
<dbReference type="GO" id="GO:0046872">
    <property type="term" value="F:metal ion binding"/>
    <property type="evidence" value="ECO:0007669"/>
    <property type="project" value="UniProtKB-KW"/>
</dbReference>
<evidence type="ECO:0000256" key="1">
    <source>
        <dbReference type="ARBA" id="ARBA00001033"/>
    </source>
</evidence>
<evidence type="ECO:0000313" key="10">
    <source>
        <dbReference type="Proteomes" id="UP000295560"/>
    </source>
</evidence>
<protein>
    <recommendedName>
        <fullName evidence="8">Inositol-1-monophosphatase</fullName>
        <ecNumber evidence="8">3.1.3.25</ecNumber>
    </recommendedName>
</protein>
<dbReference type="GO" id="GO:0006020">
    <property type="term" value="P:inositol metabolic process"/>
    <property type="evidence" value="ECO:0007669"/>
    <property type="project" value="TreeGrafter"/>
</dbReference>
<dbReference type="PANTHER" id="PTHR20854:SF4">
    <property type="entry name" value="INOSITOL-1-MONOPHOSPHATASE-RELATED"/>
    <property type="match status" value="1"/>
</dbReference>
<accession>A0A4R1HXI3</accession>
<dbReference type="InterPro" id="IPR033942">
    <property type="entry name" value="IMPase"/>
</dbReference>
<evidence type="ECO:0000256" key="5">
    <source>
        <dbReference type="ARBA" id="ARBA00022801"/>
    </source>
</evidence>
<dbReference type="PROSITE" id="PS00629">
    <property type="entry name" value="IMP_1"/>
    <property type="match status" value="1"/>
</dbReference>
<evidence type="ECO:0000256" key="7">
    <source>
        <dbReference type="PIRSR" id="PIRSR600760-2"/>
    </source>
</evidence>
<dbReference type="PROSITE" id="PS00630">
    <property type="entry name" value="IMP_2"/>
    <property type="match status" value="1"/>
</dbReference>
<comment type="caution">
    <text evidence="9">The sequence shown here is derived from an EMBL/GenBank/DDBJ whole genome shotgun (WGS) entry which is preliminary data.</text>
</comment>
<evidence type="ECO:0000256" key="4">
    <source>
        <dbReference type="ARBA" id="ARBA00022723"/>
    </source>
</evidence>
<dbReference type="RefSeq" id="WP_132421184.1">
    <property type="nucleotide sequence ID" value="NZ_SMFZ01000001.1"/>
</dbReference>
<evidence type="ECO:0000313" key="9">
    <source>
        <dbReference type="EMBL" id="TCK24779.1"/>
    </source>
</evidence>
<dbReference type="EMBL" id="SMFZ01000001">
    <property type="protein sequence ID" value="TCK24779.1"/>
    <property type="molecule type" value="Genomic_DNA"/>
</dbReference>
<comment type="cofactor">
    <cofactor evidence="2 7 8">
        <name>Mg(2+)</name>
        <dbReference type="ChEBI" id="CHEBI:18420"/>
    </cofactor>
</comment>
<dbReference type="EC" id="3.1.3.25" evidence="8"/>
<dbReference type="OrthoDB" id="9772456at2"/>
<feature type="binding site" evidence="7">
    <location>
        <position position="81"/>
    </location>
    <ligand>
        <name>Mg(2+)</name>
        <dbReference type="ChEBI" id="CHEBI:18420"/>
        <label>1</label>
        <note>catalytic</note>
    </ligand>
</feature>
<dbReference type="Gene3D" id="3.30.540.10">
    <property type="entry name" value="Fructose-1,6-Bisphosphatase, subunit A, domain 1"/>
    <property type="match status" value="1"/>
</dbReference>
<dbReference type="GO" id="GO:0007165">
    <property type="term" value="P:signal transduction"/>
    <property type="evidence" value="ECO:0007669"/>
    <property type="project" value="TreeGrafter"/>
</dbReference>
<reference evidence="9 10" key="1">
    <citation type="submission" date="2019-03" db="EMBL/GenBank/DDBJ databases">
        <title>Sequencing the genomes of 1000 actinobacteria strains.</title>
        <authorList>
            <person name="Klenk H.-P."/>
        </authorList>
    </citation>
    <scope>NUCLEOTIDE SEQUENCE [LARGE SCALE GENOMIC DNA]</scope>
    <source>
        <strain evidence="9 10">DSM 44969</strain>
    </source>
</reference>
<gene>
    <name evidence="9" type="ORF">EV378_0572</name>
</gene>
<feature type="binding site" evidence="7">
    <location>
        <position position="95"/>
    </location>
    <ligand>
        <name>Mg(2+)</name>
        <dbReference type="ChEBI" id="CHEBI:18420"/>
        <label>1</label>
        <note>catalytic</note>
    </ligand>
</feature>
<dbReference type="Proteomes" id="UP000295560">
    <property type="component" value="Unassembled WGS sequence"/>
</dbReference>
<evidence type="ECO:0000256" key="8">
    <source>
        <dbReference type="RuleBase" id="RU364068"/>
    </source>
</evidence>
<dbReference type="GO" id="GO:0046854">
    <property type="term" value="P:phosphatidylinositol phosphate biosynthetic process"/>
    <property type="evidence" value="ECO:0007669"/>
    <property type="project" value="InterPro"/>
</dbReference>
<comment type="similarity">
    <text evidence="3 8">Belongs to the inositol monophosphatase superfamily.</text>
</comment>
<dbReference type="CDD" id="cd01639">
    <property type="entry name" value="IMPase"/>
    <property type="match status" value="1"/>
</dbReference>
<dbReference type="SUPFAM" id="SSF56655">
    <property type="entry name" value="Carbohydrate phosphatase"/>
    <property type="match status" value="1"/>
</dbReference>
<dbReference type="PRINTS" id="PR00377">
    <property type="entry name" value="IMPHPHTASES"/>
</dbReference>
<keyword evidence="6 7" id="KW-0460">Magnesium</keyword>
<comment type="catalytic activity">
    <reaction evidence="1 8">
        <text>a myo-inositol phosphate + H2O = myo-inositol + phosphate</text>
        <dbReference type="Rhea" id="RHEA:24056"/>
        <dbReference type="ChEBI" id="CHEBI:15377"/>
        <dbReference type="ChEBI" id="CHEBI:17268"/>
        <dbReference type="ChEBI" id="CHEBI:43474"/>
        <dbReference type="ChEBI" id="CHEBI:84139"/>
        <dbReference type="EC" id="3.1.3.25"/>
    </reaction>
</comment>
<feature type="binding site" evidence="7">
    <location>
        <position position="222"/>
    </location>
    <ligand>
        <name>Mg(2+)</name>
        <dbReference type="ChEBI" id="CHEBI:18420"/>
        <label>1</label>
        <note>catalytic</note>
    </ligand>
</feature>
<name>A0A4R1HXI3_PSEEN</name>
<evidence type="ECO:0000256" key="6">
    <source>
        <dbReference type="ARBA" id="ARBA00022842"/>
    </source>
</evidence>
<organism evidence="9 10">
    <name type="scientific">Pseudonocardia endophytica</name>
    <dbReference type="NCBI Taxonomy" id="401976"/>
    <lineage>
        <taxon>Bacteria</taxon>
        <taxon>Bacillati</taxon>
        <taxon>Actinomycetota</taxon>
        <taxon>Actinomycetes</taxon>
        <taxon>Pseudonocardiales</taxon>
        <taxon>Pseudonocardiaceae</taxon>
        <taxon>Pseudonocardia</taxon>
    </lineage>
</organism>
<dbReference type="InterPro" id="IPR020583">
    <property type="entry name" value="Inositol_monoP_metal-BS"/>
</dbReference>
<keyword evidence="5 8" id="KW-0378">Hydrolase</keyword>
<dbReference type="Gene3D" id="3.40.190.80">
    <property type="match status" value="1"/>
</dbReference>
<dbReference type="AlphaFoldDB" id="A0A4R1HXI3"/>
<dbReference type="InterPro" id="IPR000760">
    <property type="entry name" value="Inositol_monophosphatase-like"/>
</dbReference>
<dbReference type="Pfam" id="PF00459">
    <property type="entry name" value="Inositol_P"/>
    <property type="match status" value="1"/>
</dbReference>
<dbReference type="InterPro" id="IPR020550">
    <property type="entry name" value="Inositol_monophosphatase_CS"/>
</dbReference>
<feature type="binding site" evidence="7">
    <location>
        <position position="97"/>
    </location>
    <ligand>
        <name>Mg(2+)</name>
        <dbReference type="ChEBI" id="CHEBI:18420"/>
        <label>1</label>
        <note>catalytic</note>
    </ligand>
</feature>
<keyword evidence="10" id="KW-1185">Reference proteome</keyword>
<feature type="binding site" evidence="7">
    <location>
        <position position="98"/>
    </location>
    <ligand>
        <name>Mg(2+)</name>
        <dbReference type="ChEBI" id="CHEBI:18420"/>
        <label>1</label>
        <note>catalytic</note>
    </ligand>
</feature>
<evidence type="ECO:0000256" key="3">
    <source>
        <dbReference type="ARBA" id="ARBA00009759"/>
    </source>
</evidence>
<evidence type="ECO:0000256" key="2">
    <source>
        <dbReference type="ARBA" id="ARBA00001946"/>
    </source>
</evidence>
<dbReference type="GO" id="GO:0008934">
    <property type="term" value="F:inositol monophosphate 1-phosphatase activity"/>
    <property type="evidence" value="ECO:0007669"/>
    <property type="project" value="InterPro"/>
</dbReference>
<sequence length="286" mass="29406">MTAPLPDTPDVLRDTAERVAREAAEHLRSLPAPHASAQVGDGAVWTKSSPTDVVTESDASVERFLRDRLAVLRPGEPVFGEEGAGNESEARWVLDPIDGTVNYLYGLPWYAISVAAVRDGRTLAGAVAEPASGRLWSAALGSGATRDGVPLRVSTTTDPSQALVGTGFSYRSERRERQARMVAGLLPRVRDVRRAGSAALDLCAVGAGWLDGYVEHGCHWWDWAAASLVAAEAGAVLGIAGGPDDLGPAPGGAGPGGLGADVAFAAAPGVAAALVDLARENGAGEV</sequence>